<dbReference type="SUPFAM" id="SSF49265">
    <property type="entry name" value="Fibronectin type III"/>
    <property type="match status" value="1"/>
</dbReference>
<keyword evidence="1" id="KW-0472">Membrane</keyword>
<dbReference type="Proteomes" id="UP001195483">
    <property type="component" value="Unassembled WGS sequence"/>
</dbReference>
<dbReference type="EMBL" id="JAEAOA010000437">
    <property type="protein sequence ID" value="KAK3594573.1"/>
    <property type="molecule type" value="Genomic_DNA"/>
</dbReference>
<dbReference type="Pfam" id="PF00041">
    <property type="entry name" value="fn3"/>
    <property type="match status" value="1"/>
</dbReference>
<reference evidence="3" key="3">
    <citation type="submission" date="2023-05" db="EMBL/GenBank/DDBJ databases">
        <authorList>
            <person name="Smith C.H."/>
        </authorList>
    </citation>
    <scope>NUCLEOTIDE SEQUENCE</scope>
    <source>
        <strain evidence="3">CHS0354</strain>
        <tissue evidence="3">Mantle</tissue>
    </source>
</reference>
<dbReference type="PROSITE" id="PS50853">
    <property type="entry name" value="FN3"/>
    <property type="match status" value="1"/>
</dbReference>
<comment type="caution">
    <text evidence="3">The sequence shown here is derived from an EMBL/GenBank/DDBJ whole genome shotgun (WGS) entry which is preliminary data.</text>
</comment>
<keyword evidence="1" id="KW-0812">Transmembrane</keyword>
<dbReference type="Gene3D" id="2.60.40.10">
    <property type="entry name" value="Immunoglobulins"/>
    <property type="match status" value="1"/>
</dbReference>
<proteinExistence type="predicted"/>
<reference evidence="3" key="1">
    <citation type="journal article" date="2021" name="Genome Biol. Evol.">
        <title>A High-Quality Reference Genome for a Parasitic Bivalve with Doubly Uniparental Inheritance (Bivalvia: Unionida).</title>
        <authorList>
            <person name="Smith C.H."/>
        </authorList>
    </citation>
    <scope>NUCLEOTIDE SEQUENCE</scope>
    <source>
        <strain evidence="3">CHS0354</strain>
    </source>
</reference>
<evidence type="ECO:0000313" key="3">
    <source>
        <dbReference type="EMBL" id="KAK3594573.1"/>
    </source>
</evidence>
<dbReference type="InterPro" id="IPR036116">
    <property type="entry name" value="FN3_sf"/>
</dbReference>
<keyword evidence="1" id="KW-1133">Transmembrane helix</keyword>
<organism evidence="3 4">
    <name type="scientific">Potamilus streckersoni</name>
    <dbReference type="NCBI Taxonomy" id="2493646"/>
    <lineage>
        <taxon>Eukaryota</taxon>
        <taxon>Metazoa</taxon>
        <taxon>Spiralia</taxon>
        <taxon>Lophotrochozoa</taxon>
        <taxon>Mollusca</taxon>
        <taxon>Bivalvia</taxon>
        <taxon>Autobranchia</taxon>
        <taxon>Heteroconchia</taxon>
        <taxon>Palaeoheterodonta</taxon>
        <taxon>Unionida</taxon>
        <taxon>Unionoidea</taxon>
        <taxon>Unionidae</taxon>
        <taxon>Ambleminae</taxon>
        <taxon>Lampsilini</taxon>
        <taxon>Potamilus</taxon>
    </lineage>
</organism>
<feature type="domain" description="Fibronectin type-III" evidence="2">
    <location>
        <begin position="75"/>
        <end position="185"/>
    </location>
</feature>
<dbReference type="SMART" id="SM00060">
    <property type="entry name" value="FN3"/>
    <property type="match status" value="1"/>
</dbReference>
<sequence length="529" mass="59313">MRHMIHSNQTQIRIDPISFRGINGTSAEIFIGKYVMDFNIKFGVESQQLSMGEITQSGIQMVSCMYQKDQKPLIPPKNFHIAKGIAEREGELSLKWDPYDCNSPDLESGYVLSYTLYFCQVTDESSCNLNYNIVDSIPVKQDMQNYTIRKLKPGGRYKVWLTARTSAGEGPPTDAIDTYIYMQEFPLWGKVIIGVGSLIASLVILICFVKFQQYLKERRTAFSMIEIPVPIGHMHQQNGHVIVDGQSDGPIPDMDESEELSRIIPLIPNGNAQVGMTKNSSSSSLLLEIWQSDQIQRLLDTPFFGIDHYDSCISSNDMNSASSNTESDRDIKDEKEIKLADFVLSRELSHQIANRLPEGYCRVVSNGDYVPNGKTNPVLYEDKLDHKFLKLQGQTVHSQSIDSLLNDGPELQGLNLMLQEDCKGNSCERYKGVDSVCEKDSSKLPQENVTIEKQIELGLMKSKDNSELDELAVSCALNGSLSLLDETCGSPHKKEKTSGYVPANKVVDDFGKPFLSSTYLRHADYTHPD</sequence>
<evidence type="ECO:0000313" key="4">
    <source>
        <dbReference type="Proteomes" id="UP001195483"/>
    </source>
</evidence>
<feature type="transmembrane region" description="Helical" evidence="1">
    <location>
        <begin position="187"/>
        <end position="209"/>
    </location>
</feature>
<reference evidence="3" key="2">
    <citation type="journal article" date="2021" name="Genome Biol. Evol.">
        <title>Developing a high-quality reference genome for a parasitic bivalve with doubly uniparental inheritance (Bivalvia: Unionida).</title>
        <authorList>
            <person name="Smith C.H."/>
        </authorList>
    </citation>
    <scope>NUCLEOTIDE SEQUENCE</scope>
    <source>
        <strain evidence="3">CHS0354</strain>
        <tissue evidence="3">Mantle</tissue>
    </source>
</reference>
<evidence type="ECO:0000256" key="1">
    <source>
        <dbReference type="SAM" id="Phobius"/>
    </source>
</evidence>
<dbReference type="AlphaFoldDB" id="A0AAE0SMR5"/>
<evidence type="ECO:0000259" key="2">
    <source>
        <dbReference type="PROSITE" id="PS50853"/>
    </source>
</evidence>
<dbReference type="InterPro" id="IPR013783">
    <property type="entry name" value="Ig-like_fold"/>
</dbReference>
<name>A0AAE0SMR5_9BIVA</name>
<accession>A0AAE0SMR5</accession>
<protein>
    <recommendedName>
        <fullName evidence="2">Fibronectin type-III domain-containing protein</fullName>
    </recommendedName>
</protein>
<dbReference type="CDD" id="cd00063">
    <property type="entry name" value="FN3"/>
    <property type="match status" value="1"/>
</dbReference>
<gene>
    <name evidence="3" type="ORF">CHS0354_006262</name>
</gene>
<dbReference type="InterPro" id="IPR003961">
    <property type="entry name" value="FN3_dom"/>
</dbReference>
<keyword evidence="4" id="KW-1185">Reference proteome</keyword>